<dbReference type="Proteomes" id="UP000307968">
    <property type="component" value="Chromosome"/>
</dbReference>
<sequence>MRDQHYAFQALTESRKKSDVVKIYALVDGIQYERAFGGPIEENKIVRPLLTLPEDRSIAFAGPWLMDAEQLSMNELSNIFVLEKKHPAVSWIVSEKELYPLAAHLTSCLMISFPSKETGLFRFYDCRVLLLLPQILLPFQIENLMKLTRQWLFLSKGAINSFHYHDAVLKITTQENKQNENRDIL</sequence>
<reference evidence="2 3" key="1">
    <citation type="submission" date="2019-05" db="EMBL/GenBank/DDBJ databases">
        <authorList>
            <consortium name="Pathogen Informatics"/>
        </authorList>
    </citation>
    <scope>NUCLEOTIDE SEQUENCE [LARGE SCALE GENOMIC DNA]</scope>
    <source>
        <strain evidence="2 3">NCTC12971</strain>
    </source>
</reference>
<accession>A0A4V6JGU5</accession>
<dbReference type="AlphaFoldDB" id="A0A4V6JGU5"/>
<organism evidence="2 3">
    <name type="scientific">Serratia rubidaea</name>
    <name type="common">Serratia marinorubra</name>
    <dbReference type="NCBI Taxonomy" id="61652"/>
    <lineage>
        <taxon>Bacteria</taxon>
        <taxon>Pseudomonadati</taxon>
        <taxon>Pseudomonadota</taxon>
        <taxon>Gammaproteobacteria</taxon>
        <taxon>Enterobacterales</taxon>
        <taxon>Yersiniaceae</taxon>
        <taxon>Serratia</taxon>
    </lineage>
</organism>
<evidence type="ECO:0000313" key="2">
    <source>
        <dbReference type="EMBL" id="VTP61543.1"/>
    </source>
</evidence>
<dbReference type="InterPro" id="IPR025391">
    <property type="entry name" value="DUF4123"/>
</dbReference>
<dbReference type="EMBL" id="LR590463">
    <property type="protein sequence ID" value="VTP61543.1"/>
    <property type="molecule type" value="Genomic_DNA"/>
</dbReference>
<gene>
    <name evidence="2" type="ORF">NCTC12971_02057</name>
</gene>
<evidence type="ECO:0000259" key="1">
    <source>
        <dbReference type="Pfam" id="PF13503"/>
    </source>
</evidence>
<dbReference type="Pfam" id="PF13503">
    <property type="entry name" value="DUF4123"/>
    <property type="match status" value="1"/>
</dbReference>
<feature type="domain" description="DUF4123" evidence="1">
    <location>
        <begin position="23"/>
        <end position="136"/>
    </location>
</feature>
<proteinExistence type="predicted"/>
<dbReference type="RefSeq" id="WP_054307981.1">
    <property type="nucleotide sequence ID" value="NZ_CAMIPJ010000005.1"/>
</dbReference>
<evidence type="ECO:0000313" key="3">
    <source>
        <dbReference type="Proteomes" id="UP000307968"/>
    </source>
</evidence>
<protein>
    <recommendedName>
        <fullName evidence="1">DUF4123 domain-containing protein</fullName>
    </recommendedName>
</protein>
<name>A0A4V6JGU5_SERRU</name>
<dbReference type="GeneID" id="61765212"/>